<name>A0ACB9GWG8_CICIN</name>
<sequence>MYWMTLTPNVEDYSGFVARIIDVIELITGNRFVSELGRYDVQQGEFSQFHELIRYLKTNTYRNLDFDHRNIAIGVSWCCMDPILKIGILIGSNLIIDDL</sequence>
<keyword evidence="2" id="KW-1185">Reference proteome</keyword>
<protein>
    <submittedName>
        <fullName evidence="1">Uncharacterized protein</fullName>
    </submittedName>
</protein>
<dbReference type="Proteomes" id="UP001055811">
    <property type="component" value="Linkage Group LG01"/>
</dbReference>
<evidence type="ECO:0000313" key="2">
    <source>
        <dbReference type="Proteomes" id="UP001055811"/>
    </source>
</evidence>
<organism evidence="1 2">
    <name type="scientific">Cichorium intybus</name>
    <name type="common">Chicory</name>
    <dbReference type="NCBI Taxonomy" id="13427"/>
    <lineage>
        <taxon>Eukaryota</taxon>
        <taxon>Viridiplantae</taxon>
        <taxon>Streptophyta</taxon>
        <taxon>Embryophyta</taxon>
        <taxon>Tracheophyta</taxon>
        <taxon>Spermatophyta</taxon>
        <taxon>Magnoliopsida</taxon>
        <taxon>eudicotyledons</taxon>
        <taxon>Gunneridae</taxon>
        <taxon>Pentapetalae</taxon>
        <taxon>asterids</taxon>
        <taxon>campanulids</taxon>
        <taxon>Asterales</taxon>
        <taxon>Asteraceae</taxon>
        <taxon>Cichorioideae</taxon>
        <taxon>Cichorieae</taxon>
        <taxon>Cichoriinae</taxon>
        <taxon>Cichorium</taxon>
    </lineage>
</organism>
<comment type="caution">
    <text evidence="1">The sequence shown here is derived from an EMBL/GenBank/DDBJ whole genome shotgun (WGS) entry which is preliminary data.</text>
</comment>
<accession>A0ACB9GWG8</accession>
<proteinExistence type="predicted"/>
<reference evidence="1 2" key="2">
    <citation type="journal article" date="2022" name="Mol. Ecol. Resour.">
        <title>The genomes of chicory, endive, great burdock and yacon provide insights into Asteraceae paleo-polyploidization history and plant inulin production.</title>
        <authorList>
            <person name="Fan W."/>
            <person name="Wang S."/>
            <person name="Wang H."/>
            <person name="Wang A."/>
            <person name="Jiang F."/>
            <person name="Liu H."/>
            <person name="Zhao H."/>
            <person name="Xu D."/>
            <person name="Zhang Y."/>
        </authorList>
    </citation>
    <scope>NUCLEOTIDE SEQUENCE [LARGE SCALE GENOMIC DNA]</scope>
    <source>
        <strain evidence="2">cv. Punajuju</strain>
        <tissue evidence="1">Leaves</tissue>
    </source>
</reference>
<evidence type="ECO:0000313" key="1">
    <source>
        <dbReference type="EMBL" id="KAI3787845.1"/>
    </source>
</evidence>
<gene>
    <name evidence="1" type="ORF">L2E82_00309</name>
</gene>
<dbReference type="EMBL" id="CM042009">
    <property type="protein sequence ID" value="KAI3787845.1"/>
    <property type="molecule type" value="Genomic_DNA"/>
</dbReference>
<reference evidence="2" key="1">
    <citation type="journal article" date="2022" name="Mol. Ecol. Resour.">
        <title>The genomes of chicory, endive, great burdock and yacon provide insights into Asteraceae palaeo-polyploidization history and plant inulin production.</title>
        <authorList>
            <person name="Fan W."/>
            <person name="Wang S."/>
            <person name="Wang H."/>
            <person name="Wang A."/>
            <person name="Jiang F."/>
            <person name="Liu H."/>
            <person name="Zhao H."/>
            <person name="Xu D."/>
            <person name="Zhang Y."/>
        </authorList>
    </citation>
    <scope>NUCLEOTIDE SEQUENCE [LARGE SCALE GENOMIC DNA]</scope>
    <source>
        <strain evidence="2">cv. Punajuju</strain>
    </source>
</reference>